<dbReference type="SMART" id="SM00028">
    <property type="entry name" value="TPR"/>
    <property type="match status" value="2"/>
</dbReference>
<comment type="catalytic activity">
    <reaction evidence="1">
        <text>[protein]-peptidylproline (omega=180) = [protein]-peptidylproline (omega=0)</text>
        <dbReference type="Rhea" id="RHEA:16237"/>
        <dbReference type="Rhea" id="RHEA-COMP:10747"/>
        <dbReference type="Rhea" id="RHEA-COMP:10748"/>
        <dbReference type="ChEBI" id="CHEBI:83833"/>
        <dbReference type="ChEBI" id="CHEBI:83834"/>
        <dbReference type="EC" id="5.2.1.8"/>
    </reaction>
</comment>
<dbReference type="Proteomes" id="UP001178507">
    <property type="component" value="Unassembled WGS sequence"/>
</dbReference>
<evidence type="ECO:0000256" key="2">
    <source>
        <dbReference type="ARBA" id="ARBA00013194"/>
    </source>
</evidence>
<dbReference type="InterPro" id="IPR019734">
    <property type="entry name" value="TPR_rpt"/>
</dbReference>
<dbReference type="InterPro" id="IPR011990">
    <property type="entry name" value="TPR-like_helical_dom_sf"/>
</dbReference>
<reference evidence="5" key="1">
    <citation type="submission" date="2023-08" db="EMBL/GenBank/DDBJ databases">
        <authorList>
            <person name="Chen Y."/>
            <person name="Shah S."/>
            <person name="Dougan E. K."/>
            <person name="Thang M."/>
            <person name="Chan C."/>
        </authorList>
    </citation>
    <scope>NUCLEOTIDE SEQUENCE</scope>
</reference>
<dbReference type="PANTHER" id="PTHR46512:SF9">
    <property type="entry name" value="PEPTIDYLPROLYL ISOMERASE"/>
    <property type="match status" value="1"/>
</dbReference>
<dbReference type="Gene3D" id="3.10.50.40">
    <property type="match status" value="1"/>
</dbReference>
<dbReference type="InterPro" id="IPR046357">
    <property type="entry name" value="PPIase_dom_sf"/>
</dbReference>
<proteinExistence type="predicted"/>
<dbReference type="GO" id="GO:0003755">
    <property type="term" value="F:peptidyl-prolyl cis-trans isomerase activity"/>
    <property type="evidence" value="ECO:0007669"/>
    <property type="project" value="UniProtKB-EC"/>
</dbReference>
<organism evidence="5 6">
    <name type="scientific">Effrenium voratum</name>
    <dbReference type="NCBI Taxonomy" id="2562239"/>
    <lineage>
        <taxon>Eukaryota</taxon>
        <taxon>Sar</taxon>
        <taxon>Alveolata</taxon>
        <taxon>Dinophyceae</taxon>
        <taxon>Suessiales</taxon>
        <taxon>Symbiodiniaceae</taxon>
        <taxon>Effrenium</taxon>
    </lineage>
</organism>
<evidence type="ECO:0000313" key="6">
    <source>
        <dbReference type="Proteomes" id="UP001178507"/>
    </source>
</evidence>
<dbReference type="Gene3D" id="1.25.40.10">
    <property type="entry name" value="Tetratricopeptide repeat domain"/>
    <property type="match status" value="1"/>
</dbReference>
<comment type="caution">
    <text evidence="5">The sequence shown here is derived from an EMBL/GenBank/DDBJ whole genome shotgun (WGS) entry which is preliminary data.</text>
</comment>
<evidence type="ECO:0000313" key="5">
    <source>
        <dbReference type="EMBL" id="CAJ1384755.1"/>
    </source>
</evidence>
<dbReference type="SUPFAM" id="SSF48452">
    <property type="entry name" value="TPR-like"/>
    <property type="match status" value="1"/>
</dbReference>
<protein>
    <recommendedName>
        <fullName evidence="2">peptidylprolyl isomerase</fullName>
        <ecNumber evidence="2">5.2.1.8</ecNumber>
    </recommendedName>
</protein>
<dbReference type="InterPro" id="IPR050754">
    <property type="entry name" value="FKBP4/5/8-like"/>
</dbReference>
<dbReference type="SUPFAM" id="SSF54534">
    <property type="entry name" value="FKBP-like"/>
    <property type="match status" value="1"/>
</dbReference>
<keyword evidence="3" id="KW-0697">Rotamase</keyword>
<dbReference type="EMBL" id="CAUJNA010001147">
    <property type="protein sequence ID" value="CAJ1384755.1"/>
    <property type="molecule type" value="Genomic_DNA"/>
</dbReference>
<sequence>MPEAQVSCRPGYVAGDAIAGELVISVVLEEIFLVHDVSLGKLDGTVLRKRVKEGHGEDKLHDTGQVKVNVRSVTSNGEKLPLPPWDLTFRAGDGAVCDALEGAVLTMRKGDEAMLRVLDAAACSGLVASQLETPIVVHLAVLSVEKVPEKWDLSHAERLDFATRRKELSAELFRRGRTRLAASRYEAIASYVARPEDFKELQPQAAELRRQAWLNQAACLLLLSDHGRVKELCDKVLQEEPQQPKALFRRAKAQLGLAQHQAAAGDLQRLLEIEPQNLPGRQLLKEAKQELRRQDRQTAATFERMVKSLGSLPERERKDDDLVEAPDLDAEYEKLAQQTGVPLNRLKP</sequence>
<accession>A0AA36IBV5</accession>
<name>A0AA36IBV5_9DINO</name>
<evidence type="ECO:0000256" key="3">
    <source>
        <dbReference type="ARBA" id="ARBA00023110"/>
    </source>
</evidence>
<evidence type="ECO:0000256" key="1">
    <source>
        <dbReference type="ARBA" id="ARBA00000971"/>
    </source>
</evidence>
<dbReference type="EC" id="5.2.1.8" evidence="2"/>
<dbReference type="AlphaFoldDB" id="A0AA36IBV5"/>
<evidence type="ECO:0000256" key="4">
    <source>
        <dbReference type="ARBA" id="ARBA00023235"/>
    </source>
</evidence>
<keyword evidence="4" id="KW-0413">Isomerase</keyword>
<gene>
    <name evidence="5" type="ORF">EVOR1521_LOCUS11555</name>
</gene>
<keyword evidence="6" id="KW-1185">Reference proteome</keyword>
<dbReference type="PANTHER" id="PTHR46512">
    <property type="entry name" value="PEPTIDYLPROLYL ISOMERASE"/>
    <property type="match status" value="1"/>
</dbReference>